<dbReference type="KEGG" id="shl:Shal_1787"/>
<dbReference type="GO" id="GO:0047429">
    <property type="term" value="F:nucleoside triphosphate diphosphatase activity"/>
    <property type="evidence" value="ECO:0007669"/>
    <property type="project" value="InterPro"/>
</dbReference>
<accession>B0TQV7</accession>
<name>B0TQV7_SHEHH</name>
<dbReference type="RefSeq" id="WP_012276886.1">
    <property type="nucleotide sequence ID" value="NC_010334.1"/>
</dbReference>
<dbReference type="CDD" id="cd11537">
    <property type="entry name" value="NTP-PPase_RS21-C6_like"/>
    <property type="match status" value="1"/>
</dbReference>
<dbReference type="PANTHER" id="PTHR46523:SF1">
    <property type="entry name" value="DCTP PYROPHOSPHATASE 1"/>
    <property type="match status" value="1"/>
</dbReference>
<dbReference type="eggNOG" id="COG1694">
    <property type="taxonomic scope" value="Bacteria"/>
</dbReference>
<dbReference type="PIRSF" id="PIRSF029826">
    <property type="entry name" value="UCP029826_pph"/>
    <property type="match status" value="1"/>
</dbReference>
<dbReference type="PANTHER" id="PTHR46523">
    <property type="entry name" value="DCTP PYROPHOSPHATASE 1"/>
    <property type="match status" value="1"/>
</dbReference>
<reference evidence="1" key="1">
    <citation type="submission" date="2008-01" db="EMBL/GenBank/DDBJ databases">
        <title>Complete sequence of Shewanella halifaxensis HAW-EB4.</title>
        <authorList>
            <consortium name="US DOE Joint Genome Institute"/>
            <person name="Copeland A."/>
            <person name="Lucas S."/>
            <person name="Lapidus A."/>
            <person name="Glavina del Rio T."/>
            <person name="Dalin E."/>
            <person name="Tice H."/>
            <person name="Bruce D."/>
            <person name="Goodwin L."/>
            <person name="Pitluck S."/>
            <person name="Sims D."/>
            <person name="Brettin T."/>
            <person name="Detter J.C."/>
            <person name="Han C."/>
            <person name="Kuske C.R."/>
            <person name="Schmutz J."/>
            <person name="Larimer F."/>
            <person name="Land M."/>
            <person name="Hauser L."/>
            <person name="Kyrpides N."/>
            <person name="Kim E."/>
            <person name="Zhao J.-S."/>
            <person name="Richardson P."/>
        </authorList>
    </citation>
    <scope>NUCLEOTIDE SEQUENCE [LARGE SCALE GENOMIC DNA]</scope>
    <source>
        <strain evidence="1">HAW-EB4</strain>
    </source>
</reference>
<dbReference type="Proteomes" id="UP000001317">
    <property type="component" value="Chromosome"/>
</dbReference>
<evidence type="ECO:0008006" key="3">
    <source>
        <dbReference type="Google" id="ProtNLM"/>
    </source>
</evidence>
<dbReference type="AlphaFoldDB" id="B0TQV7"/>
<evidence type="ECO:0000313" key="2">
    <source>
        <dbReference type="Proteomes" id="UP000001317"/>
    </source>
</evidence>
<dbReference type="OrthoDB" id="9791898at2"/>
<dbReference type="InterPro" id="IPR025984">
    <property type="entry name" value="DCTPP"/>
</dbReference>
<evidence type="ECO:0000313" key="1">
    <source>
        <dbReference type="EMBL" id="ABZ76352.1"/>
    </source>
</evidence>
<protein>
    <recommendedName>
        <fullName evidence="3">MazG nucleotide pyrophosphohydrolase</fullName>
    </recommendedName>
</protein>
<dbReference type="GO" id="GO:0009143">
    <property type="term" value="P:nucleoside triphosphate catabolic process"/>
    <property type="evidence" value="ECO:0007669"/>
    <property type="project" value="InterPro"/>
</dbReference>
<dbReference type="InterPro" id="IPR052555">
    <property type="entry name" value="dCTP_Pyrophosphatase"/>
</dbReference>
<dbReference type="SUPFAM" id="SSF101386">
    <property type="entry name" value="all-alpha NTP pyrophosphatases"/>
    <property type="match status" value="1"/>
</dbReference>
<dbReference type="STRING" id="458817.Shal_1787"/>
<sequence length="118" mass="13650">MKDKETSLLINQLKEFNSQRDWAQFHSPKNLAMALAGEASELMKHFQWLTEKQSYLEANSKTYQEVREELADVYLYLLQLSDVLGIELHKAASDKLEVNESKYPVHLSKGTAKKYTDL</sequence>
<keyword evidence="2" id="KW-1185">Reference proteome</keyword>
<dbReference type="HOGENOM" id="CLU_110454_2_2_6"/>
<gene>
    <name evidence="1" type="ordered locus">Shal_1787</name>
</gene>
<proteinExistence type="predicted"/>
<dbReference type="Gene3D" id="1.10.287.1080">
    <property type="entry name" value="MazG-like"/>
    <property type="match status" value="1"/>
</dbReference>
<dbReference type="Pfam" id="PF12643">
    <property type="entry name" value="MazG-like"/>
    <property type="match status" value="1"/>
</dbReference>
<dbReference type="EMBL" id="CP000931">
    <property type="protein sequence ID" value="ABZ76352.1"/>
    <property type="molecule type" value="Genomic_DNA"/>
</dbReference>
<organism evidence="1 2">
    <name type="scientific">Shewanella halifaxensis (strain HAW-EB4)</name>
    <dbReference type="NCBI Taxonomy" id="458817"/>
    <lineage>
        <taxon>Bacteria</taxon>
        <taxon>Pseudomonadati</taxon>
        <taxon>Pseudomonadota</taxon>
        <taxon>Gammaproteobacteria</taxon>
        <taxon>Alteromonadales</taxon>
        <taxon>Shewanellaceae</taxon>
        <taxon>Shewanella</taxon>
    </lineage>
</organism>